<keyword evidence="3" id="KW-0804">Transcription</keyword>
<protein>
    <recommendedName>
        <fullName evidence="4">HTH araC/xylS-type domain-containing protein</fullName>
    </recommendedName>
</protein>
<evidence type="ECO:0000256" key="1">
    <source>
        <dbReference type="ARBA" id="ARBA00023015"/>
    </source>
</evidence>
<organism evidence="5 6">
    <name type="scientific">Dactylosporangium darangshiense</name>
    <dbReference type="NCBI Taxonomy" id="579108"/>
    <lineage>
        <taxon>Bacteria</taxon>
        <taxon>Bacillati</taxon>
        <taxon>Actinomycetota</taxon>
        <taxon>Actinomycetes</taxon>
        <taxon>Micromonosporales</taxon>
        <taxon>Micromonosporaceae</taxon>
        <taxon>Dactylosporangium</taxon>
    </lineage>
</organism>
<dbReference type="Gene3D" id="1.10.10.60">
    <property type="entry name" value="Homeodomain-like"/>
    <property type="match status" value="1"/>
</dbReference>
<dbReference type="InterPro" id="IPR018060">
    <property type="entry name" value="HTH_AraC"/>
</dbReference>
<name>A0ABP8DM87_9ACTN</name>
<evidence type="ECO:0000259" key="4">
    <source>
        <dbReference type="PROSITE" id="PS01124"/>
    </source>
</evidence>
<keyword evidence="2" id="KW-0238">DNA-binding</keyword>
<proteinExistence type="predicted"/>
<dbReference type="SMART" id="SM00342">
    <property type="entry name" value="HTH_ARAC"/>
    <property type="match status" value="1"/>
</dbReference>
<dbReference type="PANTHER" id="PTHR46796:SF6">
    <property type="entry name" value="ARAC SUBFAMILY"/>
    <property type="match status" value="1"/>
</dbReference>
<dbReference type="PROSITE" id="PS00041">
    <property type="entry name" value="HTH_ARAC_FAMILY_1"/>
    <property type="match status" value="1"/>
</dbReference>
<dbReference type="Pfam" id="PF12833">
    <property type="entry name" value="HTH_18"/>
    <property type="match status" value="1"/>
</dbReference>
<reference evidence="6" key="1">
    <citation type="journal article" date="2019" name="Int. J. Syst. Evol. Microbiol.">
        <title>The Global Catalogue of Microorganisms (GCM) 10K type strain sequencing project: providing services to taxonomists for standard genome sequencing and annotation.</title>
        <authorList>
            <consortium name="The Broad Institute Genomics Platform"/>
            <consortium name="The Broad Institute Genome Sequencing Center for Infectious Disease"/>
            <person name="Wu L."/>
            <person name="Ma J."/>
        </authorList>
    </citation>
    <scope>NUCLEOTIDE SEQUENCE [LARGE SCALE GENOMIC DNA]</scope>
    <source>
        <strain evidence="6">JCM 17441</strain>
    </source>
</reference>
<keyword evidence="1" id="KW-0805">Transcription regulation</keyword>
<keyword evidence="6" id="KW-1185">Reference proteome</keyword>
<dbReference type="RefSeq" id="WP_345136314.1">
    <property type="nucleotide sequence ID" value="NZ_BAABAT010000035.1"/>
</dbReference>
<evidence type="ECO:0000256" key="3">
    <source>
        <dbReference type="ARBA" id="ARBA00023163"/>
    </source>
</evidence>
<dbReference type="InterPro" id="IPR018062">
    <property type="entry name" value="HTH_AraC-typ_CS"/>
</dbReference>
<gene>
    <name evidence="5" type="ORF">GCM10022255_083890</name>
</gene>
<dbReference type="InterPro" id="IPR050204">
    <property type="entry name" value="AraC_XylS_family_regulators"/>
</dbReference>
<feature type="domain" description="HTH araC/xylS-type" evidence="4">
    <location>
        <begin position="208"/>
        <end position="307"/>
    </location>
</feature>
<dbReference type="EMBL" id="BAABAT010000035">
    <property type="protein sequence ID" value="GAA4259408.1"/>
    <property type="molecule type" value="Genomic_DNA"/>
</dbReference>
<dbReference type="Proteomes" id="UP001500620">
    <property type="component" value="Unassembled WGS sequence"/>
</dbReference>
<dbReference type="PANTHER" id="PTHR46796">
    <property type="entry name" value="HTH-TYPE TRANSCRIPTIONAL ACTIVATOR RHAS-RELATED"/>
    <property type="match status" value="1"/>
</dbReference>
<dbReference type="SUPFAM" id="SSF46689">
    <property type="entry name" value="Homeodomain-like"/>
    <property type="match status" value="1"/>
</dbReference>
<accession>A0ABP8DM87</accession>
<comment type="caution">
    <text evidence="5">The sequence shown here is derived from an EMBL/GenBank/DDBJ whole genome shotgun (WGS) entry which is preliminary data.</text>
</comment>
<evidence type="ECO:0000256" key="2">
    <source>
        <dbReference type="ARBA" id="ARBA00023125"/>
    </source>
</evidence>
<evidence type="ECO:0000313" key="5">
    <source>
        <dbReference type="EMBL" id="GAA4259408.1"/>
    </source>
</evidence>
<dbReference type="InterPro" id="IPR009057">
    <property type="entry name" value="Homeodomain-like_sf"/>
</dbReference>
<evidence type="ECO:0000313" key="6">
    <source>
        <dbReference type="Proteomes" id="UP001500620"/>
    </source>
</evidence>
<sequence length="308" mass="34020">MAVLLDTTLLPERHRADAIRAALSTQLSPAAVSVAEPVRARLSHWELGEGVHLLYNVTGPHRLTCTERHLHSGTPERISLGLPVSGAVRMRHRDMPFGDRIGELQLADLTSPWDFQVDEPSVLQAVLVDYSRLGLPVEAVRSAVPRLAASPMYELLRRHLLQLPGVLDRIEPDSAVHLLGSSTVELIRAVIASACAPDDPWLRDSLFTRLTAYIDHHQRDPDLGAARLAAEHGVSVRAIYAAFAERGEQLSEWVIRGRLRGAHDELAGSPDTTVASVAHAWGFASARHFARRFRAEYGLSPVEWQRAR</sequence>
<dbReference type="PROSITE" id="PS01124">
    <property type="entry name" value="HTH_ARAC_FAMILY_2"/>
    <property type="match status" value="1"/>
</dbReference>